<evidence type="ECO:0000256" key="6">
    <source>
        <dbReference type="ARBA" id="ARBA00012142"/>
    </source>
</evidence>
<evidence type="ECO:0000256" key="12">
    <source>
        <dbReference type="ARBA" id="ARBA00022840"/>
    </source>
</evidence>
<dbReference type="SUPFAM" id="SSF51621">
    <property type="entry name" value="Phosphoenolpyruvate/pyruvate domain"/>
    <property type="match status" value="1"/>
</dbReference>
<evidence type="ECO:0000313" key="23">
    <source>
        <dbReference type="Proteomes" id="UP000729290"/>
    </source>
</evidence>
<comment type="cofactor">
    <cofactor evidence="2">
        <name>K(+)</name>
        <dbReference type="ChEBI" id="CHEBI:29103"/>
    </cofactor>
</comment>
<evidence type="ECO:0000256" key="7">
    <source>
        <dbReference type="ARBA" id="ARBA00018587"/>
    </source>
</evidence>
<evidence type="ECO:0000256" key="10">
    <source>
        <dbReference type="ARBA" id="ARBA00022741"/>
    </source>
</evidence>
<dbReference type="InterPro" id="IPR011037">
    <property type="entry name" value="Pyrv_Knase-like_insert_dom_sf"/>
</dbReference>
<dbReference type="InterPro" id="IPR018209">
    <property type="entry name" value="Pyrv_Knase_AS"/>
</dbReference>
<dbReference type="Pfam" id="PF00224">
    <property type="entry name" value="PK"/>
    <property type="match status" value="1"/>
</dbReference>
<dbReference type="SUPFAM" id="SSF52935">
    <property type="entry name" value="PK C-terminal domain-like"/>
    <property type="match status" value="1"/>
</dbReference>
<reference evidence="22 23" key="1">
    <citation type="journal article" date="2021" name="Sci. Rep.">
        <title>The distribution of antibiotic resistance genes in chicken gut microbiota commensals.</title>
        <authorList>
            <person name="Juricova H."/>
            <person name="Matiasovicova J."/>
            <person name="Kubasova T."/>
            <person name="Cejkova D."/>
            <person name="Rychlik I."/>
        </authorList>
    </citation>
    <scope>NUCLEOTIDE SEQUENCE [LARGE SCALE GENOMIC DNA]</scope>
    <source>
        <strain evidence="22 23">An431b</strain>
    </source>
</reference>
<dbReference type="Pfam" id="PF00391">
    <property type="entry name" value="PEP-utilizers"/>
    <property type="match status" value="1"/>
</dbReference>
<evidence type="ECO:0000256" key="15">
    <source>
        <dbReference type="ARBA" id="ARBA00023152"/>
    </source>
</evidence>
<dbReference type="RefSeq" id="WP_205134248.1">
    <property type="nucleotide sequence ID" value="NZ_JACSNT010000015.1"/>
</dbReference>
<dbReference type="Gene3D" id="2.40.33.10">
    <property type="entry name" value="PK beta-barrel domain-like"/>
    <property type="match status" value="1"/>
</dbReference>
<feature type="domain" description="PEP-utilising enzyme mobile" evidence="20">
    <location>
        <begin position="503"/>
        <end position="576"/>
    </location>
</feature>
<evidence type="ECO:0000256" key="13">
    <source>
        <dbReference type="ARBA" id="ARBA00022842"/>
    </source>
</evidence>
<dbReference type="Gene3D" id="3.20.20.60">
    <property type="entry name" value="Phosphoenolpyruvate-binding domains"/>
    <property type="match status" value="1"/>
</dbReference>
<evidence type="ECO:0000256" key="1">
    <source>
        <dbReference type="ARBA" id="ARBA00001946"/>
    </source>
</evidence>
<dbReference type="NCBIfam" id="NF004491">
    <property type="entry name" value="PRK05826.1"/>
    <property type="match status" value="1"/>
</dbReference>
<dbReference type="InterPro" id="IPR015813">
    <property type="entry name" value="Pyrv/PenolPyrv_kinase-like_dom"/>
</dbReference>
<keyword evidence="9" id="KW-0479">Metal-binding</keyword>
<evidence type="ECO:0000256" key="3">
    <source>
        <dbReference type="ARBA" id="ARBA00004997"/>
    </source>
</evidence>
<gene>
    <name evidence="22" type="primary">pyk</name>
    <name evidence="22" type="ORF">H9X83_10770</name>
</gene>
<dbReference type="EC" id="2.7.1.40" evidence="6 17"/>
<dbReference type="SUPFAM" id="SSF50800">
    <property type="entry name" value="PK beta-barrel domain-like"/>
    <property type="match status" value="1"/>
</dbReference>
<dbReference type="SUPFAM" id="SSF52009">
    <property type="entry name" value="Phosphohistidine domain"/>
    <property type="match status" value="1"/>
</dbReference>
<dbReference type="NCBIfam" id="NF004978">
    <property type="entry name" value="PRK06354.1"/>
    <property type="match status" value="1"/>
</dbReference>
<dbReference type="InterPro" id="IPR015795">
    <property type="entry name" value="Pyrv_Knase_C"/>
</dbReference>
<feature type="domain" description="Pyruvate kinase barrel" evidence="19">
    <location>
        <begin position="1"/>
        <end position="323"/>
    </location>
</feature>
<dbReference type="Proteomes" id="UP000729290">
    <property type="component" value="Unassembled WGS sequence"/>
</dbReference>
<dbReference type="InterPro" id="IPR001697">
    <property type="entry name" value="Pyr_Knase"/>
</dbReference>
<dbReference type="PROSITE" id="PS00110">
    <property type="entry name" value="PYRUVATE_KINASE"/>
    <property type="match status" value="1"/>
</dbReference>
<dbReference type="PANTHER" id="PTHR11817">
    <property type="entry name" value="PYRUVATE KINASE"/>
    <property type="match status" value="1"/>
</dbReference>
<evidence type="ECO:0000259" key="19">
    <source>
        <dbReference type="Pfam" id="PF00224"/>
    </source>
</evidence>
<protein>
    <recommendedName>
        <fullName evidence="7 17">Pyruvate kinase</fullName>
        <ecNumber evidence="6 17">2.7.1.40</ecNumber>
    </recommendedName>
</protein>
<dbReference type="NCBIfam" id="TIGR01064">
    <property type="entry name" value="pyruv_kin"/>
    <property type="match status" value="1"/>
</dbReference>
<keyword evidence="8 18" id="KW-0808">Transferase</keyword>
<evidence type="ECO:0000256" key="17">
    <source>
        <dbReference type="NCBIfam" id="TIGR01064"/>
    </source>
</evidence>
<dbReference type="InterPro" id="IPR008279">
    <property type="entry name" value="PEP-util_enz_mobile_dom"/>
</dbReference>
<sequence length="586" mass="63227">MRRTKIVCTLGPASGSVEMMKNLIQCGLDAARVNFSHGTYESLGEIIKNLKQAREELGEPIPLILDTKGPEIRLKTFEQNKIRLEEGDSFILTTEDVPGTKERVSVTYADLPKDLQKGSRVLVDDGLIELRVESIQGPEVHCVVVTGGEVSSRKGVNLPGVQVNLPALTEKDIQDLKFGIANGFDYVAASFVRSASDVIKMRKVLEENGGDGIQIISKIENQEGVDNIDEILEVSDGIMVARGDLGVEIPPEEVPLVQKMLIAKANKYSKPVITATQMLESMVKSPRPTRAEANDVANAIFDGSDAIMLSGETAMGAYPCEAVSTMARIAEKTESSINYSKNLTRNLDEGQTNITNAISFAACTTAAELKTACVCTITQSGFTARMISKHRPVCPIAAGTMEEQVWRQLNLVWGCRPVLHKGALPKGQVFDTAMRIAERSGLVKNGDTVVLALGMPVGISGSTNTLRVDIVGDVLCKGIGIGTKKVSGTARVIKVREEMESEFKKGDILVTTYTDNDFMPLLQKASAVIVGPMAHAENCHAEIAGRALDIPVIICNAKVIDFIPNDALITVDAERGFVYKGIPGEK</sequence>
<dbReference type="InterPro" id="IPR015806">
    <property type="entry name" value="Pyrv_Knase_insert_dom_sf"/>
</dbReference>
<evidence type="ECO:0000256" key="11">
    <source>
        <dbReference type="ARBA" id="ARBA00022777"/>
    </source>
</evidence>
<evidence type="ECO:0000256" key="14">
    <source>
        <dbReference type="ARBA" id="ARBA00022958"/>
    </source>
</evidence>
<evidence type="ECO:0000256" key="2">
    <source>
        <dbReference type="ARBA" id="ARBA00001958"/>
    </source>
</evidence>
<evidence type="ECO:0000256" key="18">
    <source>
        <dbReference type="RuleBase" id="RU000504"/>
    </source>
</evidence>
<evidence type="ECO:0000256" key="4">
    <source>
        <dbReference type="ARBA" id="ARBA00006237"/>
    </source>
</evidence>
<keyword evidence="11 18" id="KW-0418">Kinase</keyword>
<keyword evidence="10" id="KW-0547">Nucleotide-binding</keyword>
<proteinExistence type="inferred from homology"/>
<keyword evidence="15 18" id="KW-0324">Glycolysis</keyword>
<organism evidence="22 23">
    <name type="scientific">Anaerotignum lactatifermentans</name>
    <dbReference type="NCBI Taxonomy" id="160404"/>
    <lineage>
        <taxon>Bacteria</taxon>
        <taxon>Bacillati</taxon>
        <taxon>Bacillota</taxon>
        <taxon>Clostridia</taxon>
        <taxon>Lachnospirales</taxon>
        <taxon>Anaerotignaceae</taxon>
        <taxon>Anaerotignum</taxon>
    </lineage>
</organism>
<comment type="caution">
    <text evidence="22">The sequence shown here is derived from an EMBL/GenBank/DDBJ whole genome shotgun (WGS) entry which is preliminary data.</text>
</comment>
<dbReference type="EMBL" id="JACSNV010000017">
    <property type="protein sequence ID" value="MBM6878635.1"/>
    <property type="molecule type" value="Genomic_DNA"/>
</dbReference>
<dbReference type="Pfam" id="PF02887">
    <property type="entry name" value="PK_C"/>
    <property type="match status" value="1"/>
</dbReference>
<keyword evidence="14" id="KW-0630">Potassium</keyword>
<comment type="similarity">
    <text evidence="4">In the C-terminal section; belongs to the PEP-utilizing enzyme family.</text>
</comment>
<evidence type="ECO:0000256" key="8">
    <source>
        <dbReference type="ARBA" id="ARBA00022679"/>
    </source>
</evidence>
<dbReference type="Gene3D" id="3.50.30.10">
    <property type="entry name" value="Phosphohistidine domain"/>
    <property type="match status" value="1"/>
</dbReference>
<evidence type="ECO:0000256" key="5">
    <source>
        <dbReference type="ARBA" id="ARBA00008663"/>
    </source>
</evidence>
<evidence type="ECO:0000256" key="9">
    <source>
        <dbReference type="ARBA" id="ARBA00022723"/>
    </source>
</evidence>
<comment type="pathway">
    <text evidence="3 18">Carbohydrate degradation; glycolysis; pyruvate from D-glyceraldehyde 3-phosphate: step 5/5.</text>
</comment>
<comment type="similarity">
    <text evidence="5 18">Belongs to the pyruvate kinase family.</text>
</comment>
<keyword evidence="12" id="KW-0067">ATP-binding</keyword>
<evidence type="ECO:0000259" key="20">
    <source>
        <dbReference type="Pfam" id="PF00391"/>
    </source>
</evidence>
<evidence type="ECO:0000313" key="22">
    <source>
        <dbReference type="EMBL" id="MBM6878635.1"/>
    </source>
</evidence>
<evidence type="ECO:0000259" key="21">
    <source>
        <dbReference type="Pfam" id="PF02887"/>
    </source>
</evidence>
<accession>A0ABS2GD53</accession>
<comment type="cofactor">
    <cofactor evidence="1">
        <name>Mg(2+)</name>
        <dbReference type="ChEBI" id="CHEBI:18420"/>
    </cofactor>
</comment>
<dbReference type="InterPro" id="IPR040442">
    <property type="entry name" value="Pyrv_kinase-like_dom_sf"/>
</dbReference>
<evidence type="ECO:0000256" key="16">
    <source>
        <dbReference type="ARBA" id="ARBA00023317"/>
    </source>
</evidence>
<dbReference type="InterPro" id="IPR036918">
    <property type="entry name" value="Pyrv_Knase_C_sf"/>
</dbReference>
<keyword evidence="16 22" id="KW-0670">Pyruvate</keyword>
<comment type="catalytic activity">
    <reaction evidence="18">
        <text>pyruvate + ATP = phosphoenolpyruvate + ADP + H(+)</text>
        <dbReference type="Rhea" id="RHEA:18157"/>
        <dbReference type="ChEBI" id="CHEBI:15361"/>
        <dbReference type="ChEBI" id="CHEBI:15378"/>
        <dbReference type="ChEBI" id="CHEBI:30616"/>
        <dbReference type="ChEBI" id="CHEBI:58702"/>
        <dbReference type="ChEBI" id="CHEBI:456216"/>
        <dbReference type="EC" id="2.7.1.40"/>
    </reaction>
</comment>
<dbReference type="GO" id="GO:0004743">
    <property type="term" value="F:pyruvate kinase activity"/>
    <property type="evidence" value="ECO:0007669"/>
    <property type="project" value="UniProtKB-EC"/>
</dbReference>
<keyword evidence="13 18" id="KW-0460">Magnesium</keyword>
<keyword evidence="23" id="KW-1185">Reference proteome</keyword>
<name>A0ABS2GD53_9FIRM</name>
<dbReference type="GO" id="GO:0016301">
    <property type="term" value="F:kinase activity"/>
    <property type="evidence" value="ECO:0007669"/>
    <property type="project" value="UniProtKB-KW"/>
</dbReference>
<feature type="domain" description="Pyruvate kinase C-terminal" evidence="21">
    <location>
        <begin position="356"/>
        <end position="468"/>
    </location>
</feature>
<dbReference type="InterPro" id="IPR036637">
    <property type="entry name" value="Phosphohistidine_dom_sf"/>
</dbReference>
<dbReference type="Gene3D" id="3.40.1380.20">
    <property type="entry name" value="Pyruvate kinase, C-terminal domain"/>
    <property type="match status" value="1"/>
</dbReference>
<dbReference type="PRINTS" id="PR01050">
    <property type="entry name" value="PYRUVTKNASE"/>
</dbReference>
<dbReference type="InterPro" id="IPR015793">
    <property type="entry name" value="Pyrv_Knase_brl"/>
</dbReference>